<dbReference type="EMBL" id="OBQD01000006">
    <property type="protein sequence ID" value="SOC39511.1"/>
    <property type="molecule type" value="Genomic_DNA"/>
</dbReference>
<dbReference type="RefSeq" id="WP_097138845.1">
    <property type="nucleotide sequence ID" value="NZ_OBQD01000006.1"/>
</dbReference>
<dbReference type="GO" id="GO:0005886">
    <property type="term" value="C:plasma membrane"/>
    <property type="evidence" value="ECO:0007669"/>
    <property type="project" value="UniProtKB-SubCell"/>
</dbReference>
<evidence type="ECO:0000256" key="2">
    <source>
        <dbReference type="ARBA" id="ARBA00010145"/>
    </source>
</evidence>
<feature type="transmembrane region" description="Helical" evidence="8">
    <location>
        <begin position="38"/>
        <end position="57"/>
    </location>
</feature>
<dbReference type="Pfam" id="PF03547">
    <property type="entry name" value="Mem_trans"/>
    <property type="match status" value="2"/>
</dbReference>
<feature type="transmembrane region" description="Helical" evidence="8">
    <location>
        <begin position="280"/>
        <end position="302"/>
    </location>
</feature>
<dbReference type="PANTHER" id="PTHR36838:SF4">
    <property type="entry name" value="AUXIN EFFLUX CARRIER FAMILY PROTEIN"/>
    <property type="match status" value="1"/>
</dbReference>
<dbReference type="GO" id="GO:0055085">
    <property type="term" value="P:transmembrane transport"/>
    <property type="evidence" value="ECO:0007669"/>
    <property type="project" value="InterPro"/>
</dbReference>
<dbReference type="InterPro" id="IPR038770">
    <property type="entry name" value="Na+/solute_symporter_sf"/>
</dbReference>
<evidence type="ECO:0000256" key="5">
    <source>
        <dbReference type="ARBA" id="ARBA00022692"/>
    </source>
</evidence>
<proteinExistence type="inferred from homology"/>
<keyword evidence="5 8" id="KW-0812">Transmembrane</keyword>
<feature type="transmembrane region" description="Helical" evidence="8">
    <location>
        <begin position="164"/>
        <end position="184"/>
    </location>
</feature>
<name>A0A285UGX4_9HYPH</name>
<evidence type="ECO:0000256" key="6">
    <source>
        <dbReference type="ARBA" id="ARBA00022989"/>
    </source>
</evidence>
<evidence type="ECO:0000256" key="8">
    <source>
        <dbReference type="SAM" id="Phobius"/>
    </source>
</evidence>
<sequence>MLVVFESTLPVFLLVVLGTLLKRWRKIDDGLWLGLEQLGFYVLFPALLFSTLAQADFGGMEAGALAIASIGSVTLMSAGLLLSWPLFRKAGVSAASFSTVFQTSTRWNGFMALATAGKLYGQGGIGMLALIMTLIIIPINFYNIAILIWFGGGARHVRNFLLKVISNPLILASALGTIFNLYGIHVYAPLMETIDLVAEASLSLGLIMVGAGLRVTDALRPGAIALISVVLKLFVMPFIMVGTAWLLGIEGEALLVVALGASVPTAMNGYLLAKQMGGDAPLYACVATLQTALSFLTIPLVLTLTSYAAG</sequence>
<evidence type="ECO:0000313" key="9">
    <source>
        <dbReference type="EMBL" id="SOC39511.1"/>
    </source>
</evidence>
<evidence type="ECO:0000256" key="1">
    <source>
        <dbReference type="ARBA" id="ARBA00004651"/>
    </source>
</evidence>
<feature type="transmembrane region" description="Helical" evidence="8">
    <location>
        <begin position="64"/>
        <end position="87"/>
    </location>
</feature>
<dbReference type="Gene3D" id="1.20.1530.20">
    <property type="match status" value="1"/>
</dbReference>
<keyword evidence="3" id="KW-0813">Transport</keyword>
<evidence type="ECO:0000313" key="10">
    <source>
        <dbReference type="Proteomes" id="UP000219167"/>
    </source>
</evidence>
<protein>
    <recommendedName>
        <fullName evidence="11">Permease</fullName>
    </recommendedName>
</protein>
<evidence type="ECO:0000256" key="3">
    <source>
        <dbReference type="ARBA" id="ARBA00022448"/>
    </source>
</evidence>
<feature type="transmembrane region" description="Helical" evidence="8">
    <location>
        <begin position="125"/>
        <end position="152"/>
    </location>
</feature>
<evidence type="ECO:0000256" key="4">
    <source>
        <dbReference type="ARBA" id="ARBA00022475"/>
    </source>
</evidence>
<feature type="transmembrane region" description="Helical" evidence="8">
    <location>
        <begin position="223"/>
        <end position="247"/>
    </location>
</feature>
<dbReference type="PANTHER" id="PTHR36838">
    <property type="entry name" value="AUXIN EFFLUX CARRIER FAMILY PROTEIN"/>
    <property type="match status" value="1"/>
</dbReference>
<feature type="transmembrane region" description="Helical" evidence="8">
    <location>
        <begin position="196"/>
        <end position="216"/>
    </location>
</feature>
<reference evidence="9 10" key="1">
    <citation type="submission" date="2017-08" db="EMBL/GenBank/DDBJ databases">
        <authorList>
            <person name="de Groot N.N."/>
        </authorList>
    </citation>
    <scope>NUCLEOTIDE SEQUENCE [LARGE SCALE GENOMIC DNA]</scope>
    <source>
        <strain evidence="9 10">JC85</strain>
    </source>
</reference>
<evidence type="ECO:0000256" key="7">
    <source>
        <dbReference type="ARBA" id="ARBA00023136"/>
    </source>
</evidence>
<evidence type="ECO:0008006" key="11">
    <source>
        <dbReference type="Google" id="ProtNLM"/>
    </source>
</evidence>
<accession>A0A285UGX4</accession>
<dbReference type="Proteomes" id="UP000219167">
    <property type="component" value="Unassembled WGS sequence"/>
</dbReference>
<gene>
    <name evidence="9" type="ORF">SAMN05892877_10630</name>
</gene>
<keyword evidence="6 8" id="KW-1133">Transmembrane helix</keyword>
<comment type="subcellular location">
    <subcellularLocation>
        <location evidence="1">Cell membrane</location>
        <topology evidence="1">Multi-pass membrane protein</topology>
    </subcellularLocation>
</comment>
<keyword evidence="4" id="KW-1003">Cell membrane</keyword>
<dbReference type="OrthoDB" id="9805563at2"/>
<organism evidence="9 10">
    <name type="scientific">Rhizobium subbaraonis</name>
    <dbReference type="NCBI Taxonomy" id="908946"/>
    <lineage>
        <taxon>Bacteria</taxon>
        <taxon>Pseudomonadati</taxon>
        <taxon>Pseudomonadota</taxon>
        <taxon>Alphaproteobacteria</taxon>
        <taxon>Hyphomicrobiales</taxon>
        <taxon>Rhizobiaceae</taxon>
        <taxon>Rhizobium/Agrobacterium group</taxon>
        <taxon>Rhizobium</taxon>
    </lineage>
</organism>
<keyword evidence="7 8" id="KW-0472">Membrane</keyword>
<comment type="similarity">
    <text evidence="2">Belongs to the auxin efflux carrier (TC 2.A.69) family.</text>
</comment>
<dbReference type="AlphaFoldDB" id="A0A285UGX4"/>
<keyword evidence="10" id="KW-1185">Reference proteome</keyword>
<dbReference type="InterPro" id="IPR004776">
    <property type="entry name" value="Mem_transp_PIN-like"/>
</dbReference>
<feature type="transmembrane region" description="Helical" evidence="8">
    <location>
        <begin position="253"/>
        <end position="273"/>
    </location>
</feature>